<dbReference type="STRING" id="58919.A0A316Z4H3"/>
<keyword evidence="6" id="KW-0862">Zinc</keyword>
<evidence type="ECO:0000259" key="10">
    <source>
        <dbReference type="Pfam" id="PF08532"/>
    </source>
</evidence>
<evidence type="ECO:0000256" key="2">
    <source>
        <dbReference type="ARBA" id="ARBA00005940"/>
    </source>
</evidence>
<proteinExistence type="inferred from homology"/>
<feature type="domain" description="Beta-galactosidase trimerisation" evidence="10">
    <location>
        <begin position="464"/>
        <end position="683"/>
    </location>
</feature>
<keyword evidence="7" id="KW-0326">Glycosidase</keyword>
<keyword evidence="12" id="KW-1185">Reference proteome</keyword>
<comment type="catalytic activity">
    <reaction evidence="1">
        <text>Hydrolysis of terminal non-reducing beta-D-galactose residues in beta-D-galactosides.</text>
        <dbReference type="EC" id="3.2.1.23"/>
    </reaction>
</comment>
<dbReference type="PANTHER" id="PTHR36447">
    <property type="entry name" value="BETA-GALACTOSIDASE GANA"/>
    <property type="match status" value="1"/>
</dbReference>
<feature type="domain" description="Glycoside hydrolase family 42 N-terminal" evidence="9">
    <location>
        <begin position="51"/>
        <end position="438"/>
    </location>
</feature>
<dbReference type="RefSeq" id="XP_025596555.1">
    <property type="nucleotide sequence ID" value="XM_025740333.1"/>
</dbReference>
<dbReference type="InterPro" id="IPR013780">
    <property type="entry name" value="Glyco_hydro_b"/>
</dbReference>
<name>A0A316Z4H3_9BASI</name>
<evidence type="ECO:0000313" key="12">
    <source>
        <dbReference type="Proteomes" id="UP000245946"/>
    </source>
</evidence>
<dbReference type="AlphaFoldDB" id="A0A316Z4H3"/>
<dbReference type="InterPro" id="IPR017853">
    <property type="entry name" value="GH"/>
</dbReference>
<dbReference type="InterPro" id="IPR013738">
    <property type="entry name" value="Beta_galactosidase_Trimer"/>
</dbReference>
<dbReference type="SUPFAM" id="SSF51445">
    <property type="entry name" value="(Trans)glycosidases"/>
    <property type="match status" value="1"/>
</dbReference>
<evidence type="ECO:0000256" key="5">
    <source>
        <dbReference type="ARBA" id="ARBA00022801"/>
    </source>
</evidence>
<gene>
    <name evidence="11" type="ORF">FA09DRAFT_300408</name>
</gene>
<dbReference type="GO" id="GO:0005975">
    <property type="term" value="P:carbohydrate metabolic process"/>
    <property type="evidence" value="ECO:0007669"/>
    <property type="project" value="InterPro"/>
</dbReference>
<dbReference type="Pfam" id="PF02449">
    <property type="entry name" value="Glyco_hydro_42"/>
    <property type="match status" value="1"/>
</dbReference>
<dbReference type="Pfam" id="PF08532">
    <property type="entry name" value="Glyco_hydro_42M"/>
    <property type="match status" value="1"/>
</dbReference>
<dbReference type="InterPro" id="IPR029062">
    <property type="entry name" value="Class_I_gatase-like"/>
</dbReference>
<dbReference type="OrthoDB" id="1657402at2759"/>
<dbReference type="Gene3D" id="3.20.20.80">
    <property type="entry name" value="Glycosidases"/>
    <property type="match status" value="1"/>
</dbReference>
<dbReference type="InterPro" id="IPR003476">
    <property type="entry name" value="Glyco_hydro_42"/>
</dbReference>
<evidence type="ECO:0000256" key="6">
    <source>
        <dbReference type="ARBA" id="ARBA00022833"/>
    </source>
</evidence>
<feature type="signal peptide" evidence="8">
    <location>
        <begin position="1"/>
        <end position="23"/>
    </location>
</feature>
<dbReference type="Gene3D" id="2.60.40.1180">
    <property type="entry name" value="Golgi alpha-mannosidase II"/>
    <property type="match status" value="1"/>
</dbReference>
<accession>A0A316Z4H3</accession>
<feature type="chain" id="PRO_5016407770" description="beta-galactosidase" evidence="8">
    <location>
        <begin position="24"/>
        <end position="751"/>
    </location>
</feature>
<protein>
    <recommendedName>
        <fullName evidence="3">beta-galactosidase</fullName>
        <ecNumber evidence="3">3.2.1.23</ecNumber>
    </recommendedName>
</protein>
<dbReference type="EMBL" id="KZ819300">
    <property type="protein sequence ID" value="PWN96276.1"/>
    <property type="molecule type" value="Genomic_DNA"/>
</dbReference>
<dbReference type="GO" id="GO:0046872">
    <property type="term" value="F:metal ion binding"/>
    <property type="evidence" value="ECO:0007669"/>
    <property type="project" value="UniProtKB-KW"/>
</dbReference>
<sequence>MRWALSTLRLLGFSLLCLAGTAAHTWQVPLFSSAPPAREPWSPALSFAVAYYPTQWAPSQWASDARRMAAAGIRFVRLAEFDWALLEPRAGTFNFSTLDAALHVLDSHGLQVILGTPTATPPRWAVREYDILGADADGKPRRWGSRRSYSFSAPDYRMLSERITNKLAQRYGQDRRVVAWQLDNEFGCHNTVRTFDAHAAAAFRAWLRTKYGSLSALNEKQGRVFWSSQFEQWADVSPPTHEVTESNPAHRLDWFAFSSHQVAAFAKGQVDVIRKHARQPITTNVFGSFEFDHHAFAQETGLDFATWDSYPLGYTESTPWVAETDKRAFARTGRPDAQSLHHAIYRGVAGAAHGVARGEWGVMEQQPGPVNWASHNPSPAPGMVRLWLHEIFAHGGSLANIFRWRQVPYGQEQMHAAMLRPDSVEDVAWHEQQRTREDLLLLRQAGLVRGQGAELQWSAAPRPAKVALVLDYTAGFVLEASPQGGVWQTETFHGYDFQLPELLTEWYSALRRLALDVDVISPATSLQNYSLVVVPTMPKVSHAFEAQLAAFKGHVIFGPRSASKVDTLSLPHDMPPAQGGVRSRLPMKVVRVESLRKGLGDQVAIAGGQDASDVDVWSEWLECERDGEKANQEAPARYIGYRNGSAAACEHVVNGSRTTYLGWYARSTPLLPLFASAARALNISTLLARPVDAAADLGAHVRLARRGDVVYAFNYAMQAQRLPHMPKSATLVVGNSSETIEAAGVSVWHLP</sequence>
<keyword evidence="4" id="KW-0479">Metal-binding</keyword>
<dbReference type="CDD" id="cd03143">
    <property type="entry name" value="A4_beta-galactosidase_middle_domain"/>
    <property type="match status" value="1"/>
</dbReference>
<dbReference type="GO" id="GO:0004565">
    <property type="term" value="F:beta-galactosidase activity"/>
    <property type="evidence" value="ECO:0007669"/>
    <property type="project" value="UniProtKB-EC"/>
</dbReference>
<evidence type="ECO:0000313" key="11">
    <source>
        <dbReference type="EMBL" id="PWN96276.1"/>
    </source>
</evidence>
<reference evidence="11 12" key="1">
    <citation type="journal article" date="2018" name="Mol. Biol. Evol.">
        <title>Broad Genomic Sampling Reveals a Smut Pathogenic Ancestry of the Fungal Clade Ustilaginomycotina.</title>
        <authorList>
            <person name="Kijpornyongpan T."/>
            <person name="Mondo S.J."/>
            <person name="Barry K."/>
            <person name="Sandor L."/>
            <person name="Lee J."/>
            <person name="Lipzen A."/>
            <person name="Pangilinan J."/>
            <person name="LaButti K."/>
            <person name="Hainaut M."/>
            <person name="Henrissat B."/>
            <person name="Grigoriev I.V."/>
            <person name="Spatafora J.W."/>
            <person name="Aime M.C."/>
        </authorList>
    </citation>
    <scope>NUCLEOTIDE SEQUENCE [LARGE SCALE GENOMIC DNA]</scope>
    <source>
        <strain evidence="11 12">MCA 4186</strain>
    </source>
</reference>
<dbReference type="GO" id="GO:0009341">
    <property type="term" value="C:beta-galactosidase complex"/>
    <property type="evidence" value="ECO:0007669"/>
    <property type="project" value="InterPro"/>
</dbReference>
<dbReference type="SUPFAM" id="SSF52317">
    <property type="entry name" value="Class I glutamine amidotransferase-like"/>
    <property type="match status" value="1"/>
</dbReference>
<dbReference type="Proteomes" id="UP000245946">
    <property type="component" value="Unassembled WGS sequence"/>
</dbReference>
<evidence type="ECO:0000256" key="3">
    <source>
        <dbReference type="ARBA" id="ARBA00012756"/>
    </source>
</evidence>
<keyword evidence="8" id="KW-0732">Signal</keyword>
<organism evidence="11 12">
    <name type="scientific">Tilletiopsis washingtonensis</name>
    <dbReference type="NCBI Taxonomy" id="58919"/>
    <lineage>
        <taxon>Eukaryota</taxon>
        <taxon>Fungi</taxon>
        <taxon>Dikarya</taxon>
        <taxon>Basidiomycota</taxon>
        <taxon>Ustilaginomycotina</taxon>
        <taxon>Exobasidiomycetes</taxon>
        <taxon>Entylomatales</taxon>
        <taxon>Entylomatales incertae sedis</taxon>
        <taxon>Tilletiopsis</taxon>
    </lineage>
</organism>
<evidence type="ECO:0000256" key="8">
    <source>
        <dbReference type="SAM" id="SignalP"/>
    </source>
</evidence>
<dbReference type="InterPro" id="IPR013529">
    <property type="entry name" value="Glyco_hydro_42_N"/>
</dbReference>
<keyword evidence="5" id="KW-0378">Hydrolase</keyword>
<evidence type="ECO:0000256" key="1">
    <source>
        <dbReference type="ARBA" id="ARBA00001412"/>
    </source>
</evidence>
<dbReference type="Gene3D" id="3.40.50.880">
    <property type="match status" value="1"/>
</dbReference>
<evidence type="ECO:0000256" key="4">
    <source>
        <dbReference type="ARBA" id="ARBA00022723"/>
    </source>
</evidence>
<comment type="similarity">
    <text evidence="2">Belongs to the glycosyl hydrolase 42 family.</text>
</comment>
<evidence type="ECO:0000256" key="7">
    <source>
        <dbReference type="ARBA" id="ARBA00023295"/>
    </source>
</evidence>
<dbReference type="GeneID" id="37267879"/>
<dbReference type="PANTHER" id="PTHR36447:SF2">
    <property type="entry name" value="BETA-GALACTOSIDASE YESZ"/>
    <property type="match status" value="1"/>
</dbReference>
<dbReference type="EC" id="3.2.1.23" evidence="3"/>
<evidence type="ECO:0000259" key="9">
    <source>
        <dbReference type="Pfam" id="PF02449"/>
    </source>
</evidence>